<keyword evidence="2" id="KW-1185">Reference proteome</keyword>
<sequence length="53" mass="6149">MSADENLIDLGVERAKRVHDLNDKRLNEMRNAFEQAMPLAKGKKKSKNKPKKR</sequence>
<accession>A0ABR7B7D7</accession>
<evidence type="ECO:0008006" key="3">
    <source>
        <dbReference type="Google" id="ProtNLM"/>
    </source>
</evidence>
<reference evidence="1 2" key="1">
    <citation type="submission" date="2020-08" db="EMBL/GenBank/DDBJ databases">
        <title>Putative novel bacterial strains isolated from necrotic wheat leaf tissues caused by Xanthomonas translucens.</title>
        <authorList>
            <person name="Tambong J.T."/>
        </authorList>
    </citation>
    <scope>NUCLEOTIDE SEQUENCE [LARGE SCALE GENOMIC DNA]</scope>
    <source>
        <strain evidence="1 2">DOAB 1069</strain>
    </source>
</reference>
<dbReference type="EMBL" id="JACONW010000214">
    <property type="protein sequence ID" value="MBC3953085.1"/>
    <property type="molecule type" value="Genomic_DNA"/>
</dbReference>
<evidence type="ECO:0000313" key="2">
    <source>
        <dbReference type="Proteomes" id="UP000651852"/>
    </source>
</evidence>
<dbReference type="Proteomes" id="UP000651852">
    <property type="component" value="Unassembled WGS sequence"/>
</dbReference>
<protein>
    <recommendedName>
        <fullName evidence="3">Transcriptional regulator</fullName>
    </recommendedName>
</protein>
<comment type="caution">
    <text evidence="1">The sequence shown here is derived from an EMBL/GenBank/DDBJ whole genome shotgun (WGS) entry which is preliminary data.</text>
</comment>
<name>A0ABR7B7D7_9PSED</name>
<evidence type="ECO:0000313" key="1">
    <source>
        <dbReference type="EMBL" id="MBC3953085.1"/>
    </source>
</evidence>
<organism evidence="1 2">
    <name type="scientific">Pseudomonas folii</name>
    <dbReference type="NCBI Taxonomy" id="2762593"/>
    <lineage>
        <taxon>Bacteria</taxon>
        <taxon>Pseudomonadati</taxon>
        <taxon>Pseudomonadota</taxon>
        <taxon>Gammaproteobacteria</taxon>
        <taxon>Pseudomonadales</taxon>
        <taxon>Pseudomonadaceae</taxon>
        <taxon>Pseudomonas</taxon>
    </lineage>
</organism>
<gene>
    <name evidence="1" type="ORF">H8S59_25215</name>
</gene>
<dbReference type="RefSeq" id="WP_187523195.1">
    <property type="nucleotide sequence ID" value="NZ_JACONW010000214.1"/>
</dbReference>
<proteinExistence type="predicted"/>